<sequence length="119" mass="13448">MMNDLTPEMGRRRQAAWGAYKSIEDVVKKTRNTRLRAHLFNATVLPALTYVRKPGLFANRKKTRGPSSLFWLCTEKTSTPPCSTGSEDVVRVNAEEVTWPKADVLDWGGERGPEDNRRG</sequence>
<name>A0ABR1ENB9_NECAM</name>
<dbReference type="Proteomes" id="UP001303046">
    <property type="component" value="Unassembled WGS sequence"/>
</dbReference>
<reference evidence="1 2" key="1">
    <citation type="submission" date="2023-08" db="EMBL/GenBank/DDBJ databases">
        <title>A Necator americanus chromosomal reference genome.</title>
        <authorList>
            <person name="Ilik V."/>
            <person name="Petrzelkova K.J."/>
            <person name="Pardy F."/>
            <person name="Fuh T."/>
            <person name="Niatou-Singa F.S."/>
            <person name="Gouil Q."/>
            <person name="Baker L."/>
            <person name="Ritchie M.E."/>
            <person name="Jex A.R."/>
            <person name="Gazzola D."/>
            <person name="Li H."/>
            <person name="Toshio Fujiwara R."/>
            <person name="Zhan B."/>
            <person name="Aroian R.V."/>
            <person name="Pafco B."/>
            <person name="Schwarz E.M."/>
        </authorList>
    </citation>
    <scope>NUCLEOTIDE SEQUENCE [LARGE SCALE GENOMIC DNA]</scope>
    <source>
        <strain evidence="1 2">Aroian</strain>
        <tissue evidence="1">Whole animal</tissue>
    </source>
</reference>
<evidence type="ECO:0000313" key="2">
    <source>
        <dbReference type="Proteomes" id="UP001303046"/>
    </source>
</evidence>
<gene>
    <name evidence="1" type="primary">Necator_chrX.g24638</name>
    <name evidence="1" type="ORF">RB195_024473</name>
</gene>
<dbReference type="EMBL" id="JAVFWL010000006">
    <property type="protein sequence ID" value="KAK6764162.1"/>
    <property type="molecule type" value="Genomic_DNA"/>
</dbReference>
<organism evidence="1 2">
    <name type="scientific">Necator americanus</name>
    <name type="common">Human hookworm</name>
    <dbReference type="NCBI Taxonomy" id="51031"/>
    <lineage>
        <taxon>Eukaryota</taxon>
        <taxon>Metazoa</taxon>
        <taxon>Ecdysozoa</taxon>
        <taxon>Nematoda</taxon>
        <taxon>Chromadorea</taxon>
        <taxon>Rhabditida</taxon>
        <taxon>Rhabditina</taxon>
        <taxon>Rhabditomorpha</taxon>
        <taxon>Strongyloidea</taxon>
        <taxon>Ancylostomatidae</taxon>
        <taxon>Bunostominae</taxon>
        <taxon>Necator</taxon>
    </lineage>
</organism>
<comment type="caution">
    <text evidence="1">The sequence shown here is derived from an EMBL/GenBank/DDBJ whole genome shotgun (WGS) entry which is preliminary data.</text>
</comment>
<protein>
    <submittedName>
        <fullName evidence="1">Uncharacterized protein</fullName>
    </submittedName>
</protein>
<accession>A0ABR1ENB9</accession>
<proteinExistence type="predicted"/>
<keyword evidence="2" id="KW-1185">Reference proteome</keyword>
<evidence type="ECO:0000313" key="1">
    <source>
        <dbReference type="EMBL" id="KAK6764162.1"/>
    </source>
</evidence>